<evidence type="ECO:0000256" key="3">
    <source>
        <dbReference type="SAM" id="Phobius"/>
    </source>
</evidence>
<organism evidence="5 6">
    <name type="scientific">Caenorhabditis bovis</name>
    <dbReference type="NCBI Taxonomy" id="2654633"/>
    <lineage>
        <taxon>Eukaryota</taxon>
        <taxon>Metazoa</taxon>
        <taxon>Ecdysozoa</taxon>
        <taxon>Nematoda</taxon>
        <taxon>Chromadorea</taxon>
        <taxon>Rhabditida</taxon>
        <taxon>Rhabditina</taxon>
        <taxon>Rhabditomorpha</taxon>
        <taxon>Rhabditoidea</taxon>
        <taxon>Rhabditidae</taxon>
        <taxon>Peloderinae</taxon>
        <taxon>Caenorhabditis</taxon>
    </lineage>
</organism>
<dbReference type="PANTHER" id="PTHR45701">
    <property type="entry name" value="SYNAPTOBREVIN FAMILY MEMBER"/>
    <property type="match status" value="1"/>
</dbReference>
<feature type="domain" description="V-SNARE coiled-coil homology" evidence="4">
    <location>
        <begin position="28"/>
        <end position="88"/>
    </location>
</feature>
<comment type="caution">
    <text evidence="5">The sequence shown here is derived from an EMBL/GenBank/DDBJ whole genome shotgun (WGS) entry which is preliminary data.</text>
</comment>
<dbReference type="PROSITE" id="PS50892">
    <property type="entry name" value="V_SNARE"/>
    <property type="match status" value="1"/>
</dbReference>
<keyword evidence="1" id="KW-0175">Coiled coil</keyword>
<dbReference type="PIRSF" id="PIRSF005409">
    <property type="entry name" value="Synaptobrevin_euk"/>
    <property type="match status" value="1"/>
</dbReference>
<dbReference type="GO" id="GO:0016192">
    <property type="term" value="P:vesicle-mediated transport"/>
    <property type="evidence" value="ECO:0007669"/>
    <property type="project" value="InterPro"/>
</dbReference>
<dbReference type="InterPro" id="IPR042855">
    <property type="entry name" value="V_SNARE_CC"/>
</dbReference>
<keyword evidence="3" id="KW-0812">Transmembrane</keyword>
<accession>A0A8S1E6H3</accession>
<evidence type="ECO:0000313" key="6">
    <source>
        <dbReference type="Proteomes" id="UP000494206"/>
    </source>
</evidence>
<dbReference type="AlphaFoldDB" id="A0A8S1E6H3"/>
<keyword evidence="3" id="KW-1133">Transmembrane helix</keyword>
<dbReference type="Gene3D" id="1.20.5.110">
    <property type="match status" value="1"/>
</dbReference>
<feature type="region of interest" description="Disordered" evidence="2">
    <location>
        <begin position="1"/>
        <end position="30"/>
    </location>
</feature>
<dbReference type="InterPro" id="IPR016444">
    <property type="entry name" value="Synaptobrevin/VAMP"/>
</dbReference>
<dbReference type="PRINTS" id="PR00219">
    <property type="entry name" value="SYNAPTOBREVN"/>
</dbReference>
<dbReference type="InterPro" id="IPR001388">
    <property type="entry name" value="Synaptobrevin-like"/>
</dbReference>
<gene>
    <name evidence="5" type="ORF">CBOVIS_LOCUS804</name>
</gene>
<evidence type="ECO:0000259" key="4">
    <source>
        <dbReference type="PROSITE" id="PS50892"/>
    </source>
</evidence>
<feature type="compositionally biased region" description="Polar residues" evidence="2">
    <location>
        <begin position="16"/>
        <end position="26"/>
    </location>
</feature>
<feature type="transmembrane region" description="Helical" evidence="3">
    <location>
        <begin position="92"/>
        <end position="111"/>
    </location>
</feature>
<protein>
    <recommendedName>
        <fullName evidence="4">V-SNARE coiled-coil homology domain-containing protein</fullName>
    </recommendedName>
</protein>
<dbReference type="EMBL" id="CADEPM010000001">
    <property type="protein sequence ID" value="CAB3397385.1"/>
    <property type="molecule type" value="Genomic_DNA"/>
</dbReference>
<keyword evidence="6" id="KW-1185">Reference proteome</keyword>
<dbReference type="Proteomes" id="UP000494206">
    <property type="component" value="Unassembled WGS sequence"/>
</dbReference>
<evidence type="ECO:0000256" key="1">
    <source>
        <dbReference type="PROSITE-ProRule" id="PRU00290"/>
    </source>
</evidence>
<feature type="compositionally biased region" description="Basic and acidic residues" evidence="2">
    <location>
        <begin position="1"/>
        <end position="15"/>
    </location>
</feature>
<dbReference type="OrthoDB" id="10042941at2759"/>
<dbReference type="SUPFAM" id="SSF58038">
    <property type="entry name" value="SNARE fusion complex"/>
    <property type="match status" value="1"/>
</dbReference>
<evidence type="ECO:0000256" key="2">
    <source>
        <dbReference type="SAM" id="MobiDB-lite"/>
    </source>
</evidence>
<reference evidence="5 6" key="1">
    <citation type="submission" date="2020-04" db="EMBL/GenBank/DDBJ databases">
        <authorList>
            <person name="Laetsch R D."/>
            <person name="Stevens L."/>
            <person name="Kumar S."/>
            <person name="Blaxter L. M."/>
        </authorList>
    </citation>
    <scope>NUCLEOTIDE SEQUENCE [LARGE SCALE GENOMIC DNA]</scope>
</reference>
<evidence type="ECO:0000313" key="5">
    <source>
        <dbReference type="EMBL" id="CAB3397385.1"/>
    </source>
</evidence>
<dbReference type="Pfam" id="PF00957">
    <property type="entry name" value="Synaptobrevin"/>
    <property type="match status" value="1"/>
</dbReference>
<sequence length="113" mass="12806">MSHSGEGRSDIEANRSSETPNSTYSSKRMKMAQAQVSEVIDVMKNNVNKVLERENHLASLDQRADNLQAGASQFQQSSRSLRQKYWWQNVRMMIIIGVIVGVLLLLIILWASN</sequence>
<dbReference type="GO" id="GO:0016020">
    <property type="term" value="C:membrane"/>
    <property type="evidence" value="ECO:0007669"/>
    <property type="project" value="InterPro"/>
</dbReference>
<name>A0A8S1E6H3_9PELO</name>
<dbReference type="CDD" id="cd15870">
    <property type="entry name" value="R-SNARE_VAMP2"/>
    <property type="match status" value="1"/>
</dbReference>
<proteinExistence type="predicted"/>
<keyword evidence="3" id="KW-0472">Membrane</keyword>